<dbReference type="PANTHER" id="PTHR35480">
    <property type="entry name" value="MATERNAL EFFECT EMBRYO ARREST 22"/>
    <property type="match status" value="1"/>
</dbReference>
<feature type="region of interest" description="Disordered" evidence="1">
    <location>
        <begin position="235"/>
        <end position="280"/>
    </location>
</feature>
<feature type="compositionally biased region" description="Basic and acidic residues" evidence="1">
    <location>
        <begin position="56"/>
        <end position="75"/>
    </location>
</feature>
<feature type="region of interest" description="Disordered" evidence="1">
    <location>
        <begin position="568"/>
        <end position="606"/>
    </location>
</feature>
<evidence type="ECO:0000256" key="1">
    <source>
        <dbReference type="SAM" id="MobiDB-lite"/>
    </source>
</evidence>
<evidence type="ECO:0008006" key="4">
    <source>
        <dbReference type="Google" id="ProtNLM"/>
    </source>
</evidence>
<dbReference type="EMBL" id="PKPP01004639">
    <property type="protein sequence ID" value="PWA63433.1"/>
    <property type="molecule type" value="Genomic_DNA"/>
</dbReference>
<keyword evidence="3" id="KW-1185">Reference proteome</keyword>
<feature type="compositionally biased region" description="Polar residues" evidence="1">
    <location>
        <begin position="630"/>
        <end position="650"/>
    </location>
</feature>
<dbReference type="Proteomes" id="UP000245207">
    <property type="component" value="Unassembled WGS sequence"/>
</dbReference>
<feature type="region of interest" description="Disordered" evidence="1">
    <location>
        <begin position="834"/>
        <end position="860"/>
    </location>
</feature>
<name>A0A2U1MQ98_ARTAN</name>
<reference evidence="2 3" key="1">
    <citation type="journal article" date="2018" name="Mol. Plant">
        <title>The genome of Artemisia annua provides insight into the evolution of Asteraceae family and artemisinin biosynthesis.</title>
        <authorList>
            <person name="Shen Q."/>
            <person name="Zhang L."/>
            <person name="Liao Z."/>
            <person name="Wang S."/>
            <person name="Yan T."/>
            <person name="Shi P."/>
            <person name="Liu M."/>
            <person name="Fu X."/>
            <person name="Pan Q."/>
            <person name="Wang Y."/>
            <person name="Lv Z."/>
            <person name="Lu X."/>
            <person name="Zhang F."/>
            <person name="Jiang W."/>
            <person name="Ma Y."/>
            <person name="Chen M."/>
            <person name="Hao X."/>
            <person name="Li L."/>
            <person name="Tang Y."/>
            <person name="Lv G."/>
            <person name="Zhou Y."/>
            <person name="Sun X."/>
            <person name="Brodelius P.E."/>
            <person name="Rose J.K.C."/>
            <person name="Tang K."/>
        </authorList>
    </citation>
    <scope>NUCLEOTIDE SEQUENCE [LARGE SCALE GENOMIC DNA]</scope>
    <source>
        <strain evidence="3">cv. Huhao1</strain>
        <tissue evidence="2">Leaf</tissue>
    </source>
</reference>
<feature type="region of interest" description="Disordered" evidence="1">
    <location>
        <begin position="630"/>
        <end position="675"/>
    </location>
</feature>
<feature type="compositionally biased region" description="Polar residues" evidence="1">
    <location>
        <begin position="575"/>
        <end position="589"/>
    </location>
</feature>
<sequence>MADLLVLKDESPCCSLWKAKYAKLQQKNTRAEEGRSALKQALAVFESEYDKMKKEYEKEKMRADNERNDKEKESAARVSLENEISSLKSEVLSLSQKGSSVPENVSEELKLLRGRVSQQEKELKRLQEEKKKANDVCESSKTDKNRVDQELSKLKAQLLKVETEKKHLKTDLHKEKARADSEKKRADEVLKTAKTEQAELEVLKAVKNNIDDLSSSKSEDKSLETEIGRLKELLDKEKKRADIETKNAETEKKNANKMKEMLKSEQSRANDLSSSKSEDKSLETEICRLKELLDKEKKRADIETKKAETEKKSANRMKEMLKSEQSRANEQNKLVDVERKKAEEFAHQLQKLKCEAVEAKSKLVSEGSKFKDANNKKIEAERKKTIKEKKKAEEQQKIAEMSTKHALEEKQRADMFKQQALSEKVRADRLSKELEDAKQRTKKACTELTNPSVVLVQKDLEAKSAELKLLKKRLKLEKERVKYADKVAELEKRCKKVVEEELHQLKLEFARFSNRVGLCNCFSVGKSCLEKDGNINSKRKFAHPVSGEVLLLPSPAATKTSECFKSSLDRPASSLPISRNCTESTSGTASKMEPLPRGSNRKNLDSSALVSSMASFSDRQLVSSQGICRLSNSKENSNPQLSSEANNNVRSPLRVRNNDGNSKKRKRLVNTEGETGHAKIAKTASALHGSIGNMDKPSTEGTQLSVMSIEKNGELGIRTVGDEDIDYNATHTCNKDLEVFKGMFDGDCMKLLNLDNEVEEEMYRTAVERPLSPTLPAIQLQSSQLVELDDSRPSEVTCNMSTVNTNGDSLEILGNGESGNTIIALIPSARSEDQDSIAVTGNSDLGHTGTKTSSGNEPGSAYDDSSHYIVVFPEIKAGSSLSKILQTTKTFTTQCCAFSQSEVIVKDVASALSADEVLSPKEKVCAFFSLFLKSFSSIASTKFSNLNDENFLNSIDVFSAQLKKVMSDEETRIMFTKVCDLDELLTLIQSFVVDGRVLVPVDISSETLPSPESKASLHQLVLGAVLLASVCAAFDRIDFIFETSYTISRSTNSSALTFLHVFAYVCGEKLLAHGDYSLIMPVVKSLVTYCEKENLSPGFPQCAKCPFSDGAVSMEELSVLLLKQLSGCCNNVGMTAHKSATDPDDALCNLGDALSLLELLASKMSWGWVCENIINELFKLLDVCAVEGPLTAVLVLLGQIARLGIDANGFQDTEVENIRVKLSSFISQSTSNKTGLPVQFAAVNALLGTTSVSFQELCNLSPLVSTSTGTDCIQKWFSLLSDEQKLLLASLLSADVS</sequence>
<dbReference type="PANTHER" id="PTHR35480:SF1">
    <property type="entry name" value="MATERNAL EFFECT EMBRYO ARREST 22"/>
    <property type="match status" value="1"/>
</dbReference>
<feature type="region of interest" description="Disordered" evidence="1">
    <location>
        <begin position="125"/>
        <end position="149"/>
    </location>
</feature>
<feature type="region of interest" description="Disordered" evidence="1">
    <location>
        <begin position="166"/>
        <end position="188"/>
    </location>
</feature>
<comment type="caution">
    <text evidence="2">The sequence shown here is derived from an EMBL/GenBank/DDBJ whole genome shotgun (WGS) entry which is preliminary data.</text>
</comment>
<gene>
    <name evidence="2" type="ORF">CTI12_AA355750</name>
</gene>
<organism evidence="2 3">
    <name type="scientific">Artemisia annua</name>
    <name type="common">Sweet wormwood</name>
    <dbReference type="NCBI Taxonomy" id="35608"/>
    <lineage>
        <taxon>Eukaryota</taxon>
        <taxon>Viridiplantae</taxon>
        <taxon>Streptophyta</taxon>
        <taxon>Embryophyta</taxon>
        <taxon>Tracheophyta</taxon>
        <taxon>Spermatophyta</taxon>
        <taxon>Magnoliopsida</taxon>
        <taxon>eudicotyledons</taxon>
        <taxon>Gunneridae</taxon>
        <taxon>Pentapetalae</taxon>
        <taxon>asterids</taxon>
        <taxon>campanulids</taxon>
        <taxon>Asterales</taxon>
        <taxon>Asteraceae</taxon>
        <taxon>Asteroideae</taxon>
        <taxon>Anthemideae</taxon>
        <taxon>Artemisiinae</taxon>
        <taxon>Artemisia</taxon>
    </lineage>
</organism>
<evidence type="ECO:0000313" key="3">
    <source>
        <dbReference type="Proteomes" id="UP000245207"/>
    </source>
</evidence>
<feature type="compositionally biased region" description="Basic and acidic residues" evidence="1">
    <location>
        <begin position="235"/>
        <end position="268"/>
    </location>
</feature>
<feature type="region of interest" description="Disordered" evidence="1">
    <location>
        <begin position="56"/>
        <end position="77"/>
    </location>
</feature>
<evidence type="ECO:0000313" key="2">
    <source>
        <dbReference type="EMBL" id="PWA63433.1"/>
    </source>
</evidence>
<dbReference type="OrthoDB" id="1933275at2759"/>
<proteinExistence type="predicted"/>
<protein>
    <recommendedName>
        <fullName evidence="4">Maternal effect embryo arrest 22</fullName>
    </recommendedName>
</protein>
<feature type="region of interest" description="Disordered" evidence="1">
    <location>
        <begin position="304"/>
        <end position="332"/>
    </location>
</feature>
<feature type="compositionally biased region" description="Polar residues" evidence="1">
    <location>
        <begin position="837"/>
        <end position="857"/>
    </location>
</feature>
<accession>A0A2U1MQ98</accession>
<dbReference type="STRING" id="35608.A0A2U1MQ98"/>
<feature type="compositionally biased region" description="Basic and acidic residues" evidence="1">
    <location>
        <begin position="304"/>
        <end position="327"/>
    </location>
</feature>